<dbReference type="Pfam" id="PF07715">
    <property type="entry name" value="Plug"/>
    <property type="match status" value="1"/>
</dbReference>
<evidence type="ECO:0000256" key="3">
    <source>
        <dbReference type="ARBA" id="ARBA00022452"/>
    </source>
</evidence>
<dbReference type="PANTHER" id="PTHR30069:SF29">
    <property type="entry name" value="HEMOGLOBIN AND HEMOGLOBIN-HAPTOGLOBIN-BINDING PROTEIN 1-RELATED"/>
    <property type="match status" value="1"/>
</dbReference>
<evidence type="ECO:0000256" key="7">
    <source>
        <dbReference type="ARBA" id="ARBA00023004"/>
    </source>
</evidence>
<dbReference type="Gene3D" id="2.170.130.10">
    <property type="entry name" value="TonB-dependent receptor, plug domain"/>
    <property type="match status" value="1"/>
</dbReference>
<keyword evidence="2 12" id="KW-0813">Transport</keyword>
<evidence type="ECO:0000256" key="13">
    <source>
        <dbReference type="RuleBase" id="RU003357"/>
    </source>
</evidence>
<dbReference type="GO" id="GO:0044718">
    <property type="term" value="P:siderophore transmembrane transport"/>
    <property type="evidence" value="ECO:0007669"/>
    <property type="project" value="TreeGrafter"/>
</dbReference>
<evidence type="ECO:0000256" key="9">
    <source>
        <dbReference type="ARBA" id="ARBA00023136"/>
    </source>
</evidence>
<name>A0AAW6I7Y0_9BACT</name>
<dbReference type="SUPFAM" id="SSF49464">
    <property type="entry name" value="Carboxypeptidase regulatory domain-like"/>
    <property type="match status" value="1"/>
</dbReference>
<dbReference type="InterPro" id="IPR011662">
    <property type="entry name" value="Secretin/TonB_short_N"/>
</dbReference>
<dbReference type="InterPro" id="IPR008969">
    <property type="entry name" value="CarboxyPept-like_regulatory"/>
</dbReference>
<dbReference type="GO" id="GO:0009279">
    <property type="term" value="C:cell outer membrane"/>
    <property type="evidence" value="ECO:0007669"/>
    <property type="project" value="UniProtKB-SubCell"/>
</dbReference>
<dbReference type="SUPFAM" id="SSF56935">
    <property type="entry name" value="Porins"/>
    <property type="match status" value="1"/>
</dbReference>
<accession>A0AAW6I7Y0</accession>
<dbReference type="Gene3D" id="2.40.170.20">
    <property type="entry name" value="TonB-dependent receptor, beta-barrel domain"/>
    <property type="match status" value="1"/>
</dbReference>
<keyword evidence="6" id="KW-0732">Signal</keyword>
<dbReference type="PROSITE" id="PS52016">
    <property type="entry name" value="TONB_DEPENDENT_REC_3"/>
    <property type="match status" value="1"/>
</dbReference>
<keyword evidence="9 12" id="KW-0472">Membrane</keyword>
<keyword evidence="11 12" id="KW-0998">Cell outer membrane</keyword>
<evidence type="ECO:0000256" key="6">
    <source>
        <dbReference type="ARBA" id="ARBA00022729"/>
    </source>
</evidence>
<comment type="similarity">
    <text evidence="12 13">Belongs to the TonB-dependent receptor family.</text>
</comment>
<keyword evidence="5 12" id="KW-0812">Transmembrane</keyword>
<sequence length="885" mass="100551">MSERLLAEVNGGDEVRTVTLNMRNVSLKEILAEIEKQAGVTFSYESSLLKEFQKTSFKVEDAALDDCLAQLFASYPLVYKRTGNIVVLKRKPRQVTISGFVRDKTSAESLVGASVYDVGSRLGIATNAFGFFSLTVPASDDPVRISVSYIGYENRKIDFPVLERDTMLTLFLQTNASIGEVVVTGNERSLRSPVHSVQMGALEVNQATIRATPTLLGESDIIRTLQLMPGVSMGTEGVSGLYVRGGNVDENLFLIDGNPVYQLNHLGGIFSAFNGEAIKSMDFYKAGFPARYGGRLSSVVDVQTKEGNMKEFHGSASVGLIAGNLSLEGPIIKDRTSFSIALRRTWLDVITAPTLAIFNAVKKDKSSDINFRYAFHDLNARIDHRVSDRSRLFVSIYNGNDVLKATSEDNPSRDGSISYYLDKTQVSMRWGNLVASAGWTYAFNNRLFGKIAGFYTRYNAKISYREEEKSWDYNNEAYSLSFDETVSASGINDFGVRTSFDYQPVSNHHIRFGGDYVRHDFRPEYSRFLTEEGDKPDSMQVSKVFSNEKLLAHELSAFAEDDWTLAPTLRLNAGVRLSLFNIDRKTYTGVEPRVSLRWLLGKDLSLKASYSRMNQYVHLISNSFLNLPTDSWMPVTRNLRPLVSDQYSLGAYYNWKDLDFSMEGYYKDSRNLLEYKDGHSLVPSSITWDRKLVAGKGCSYGLEWMVRRPVGRTTGWIGYSLAWSDRQFDELNGGRRFPSRYDNRHKLNIVVMHKLSKRVELSAAWTYTSGNYTTLSTESYEGLTPPSKDPFYNFRQEQFDLYGDRNNYRLPAYHRLDLGINIYRPKKKGRMGIWNVSVYNAYCRMNPFMIEKTDEYNPDERKSYPVFKQYSFLPIVPSITYTYKF</sequence>
<evidence type="ECO:0000256" key="5">
    <source>
        <dbReference type="ARBA" id="ARBA00022692"/>
    </source>
</evidence>
<keyword evidence="7" id="KW-0408">Iron</keyword>
<dbReference type="InterPro" id="IPR036942">
    <property type="entry name" value="Beta-barrel_TonB_sf"/>
</dbReference>
<feature type="domain" description="Secretin/TonB short N-terminal" evidence="14">
    <location>
        <begin position="40"/>
        <end position="91"/>
    </location>
</feature>
<dbReference type="Gene3D" id="2.60.40.1120">
    <property type="entry name" value="Carboxypeptidase-like, regulatory domain"/>
    <property type="match status" value="1"/>
</dbReference>
<evidence type="ECO:0000259" key="14">
    <source>
        <dbReference type="SMART" id="SM00965"/>
    </source>
</evidence>
<dbReference type="Pfam" id="PF00593">
    <property type="entry name" value="TonB_dep_Rec_b-barrel"/>
    <property type="match status" value="1"/>
</dbReference>
<keyword evidence="8 13" id="KW-0798">TonB box</keyword>
<dbReference type="Proteomes" id="UP001213646">
    <property type="component" value="Unassembled WGS sequence"/>
</dbReference>
<comment type="caution">
    <text evidence="15">The sequence shown here is derived from an EMBL/GenBank/DDBJ whole genome shotgun (WGS) entry which is preliminary data.</text>
</comment>
<proteinExistence type="inferred from homology"/>
<keyword evidence="4" id="KW-0406">Ion transport</keyword>
<dbReference type="Gene3D" id="3.55.50.30">
    <property type="match status" value="1"/>
</dbReference>
<dbReference type="EMBL" id="JAQPYX010000079">
    <property type="protein sequence ID" value="MDC7149762.1"/>
    <property type="molecule type" value="Genomic_DNA"/>
</dbReference>
<dbReference type="InterPro" id="IPR012910">
    <property type="entry name" value="Plug_dom"/>
</dbReference>
<evidence type="ECO:0000256" key="12">
    <source>
        <dbReference type="PROSITE-ProRule" id="PRU01360"/>
    </source>
</evidence>
<dbReference type="GO" id="GO:0015344">
    <property type="term" value="F:siderophore uptake transmembrane transporter activity"/>
    <property type="evidence" value="ECO:0007669"/>
    <property type="project" value="TreeGrafter"/>
</dbReference>
<keyword evidence="10 15" id="KW-0675">Receptor</keyword>
<dbReference type="PANTHER" id="PTHR30069">
    <property type="entry name" value="TONB-DEPENDENT OUTER MEMBRANE RECEPTOR"/>
    <property type="match status" value="1"/>
</dbReference>
<dbReference type="InterPro" id="IPR037066">
    <property type="entry name" value="Plug_dom_sf"/>
</dbReference>
<dbReference type="Pfam" id="PF07660">
    <property type="entry name" value="STN"/>
    <property type="match status" value="1"/>
</dbReference>
<keyword evidence="3 12" id="KW-1134">Transmembrane beta strand</keyword>
<evidence type="ECO:0000256" key="4">
    <source>
        <dbReference type="ARBA" id="ARBA00022496"/>
    </source>
</evidence>
<evidence type="ECO:0000256" key="8">
    <source>
        <dbReference type="ARBA" id="ARBA00023077"/>
    </source>
</evidence>
<dbReference type="Pfam" id="PF13715">
    <property type="entry name" value="CarbopepD_reg_2"/>
    <property type="match status" value="1"/>
</dbReference>
<organism evidence="15 16">
    <name type="scientific">Parabacteroides johnsonii</name>
    <dbReference type="NCBI Taxonomy" id="387661"/>
    <lineage>
        <taxon>Bacteria</taxon>
        <taxon>Pseudomonadati</taxon>
        <taxon>Bacteroidota</taxon>
        <taxon>Bacteroidia</taxon>
        <taxon>Bacteroidales</taxon>
        <taxon>Tannerellaceae</taxon>
        <taxon>Parabacteroides</taxon>
    </lineage>
</organism>
<evidence type="ECO:0000256" key="1">
    <source>
        <dbReference type="ARBA" id="ARBA00004571"/>
    </source>
</evidence>
<gene>
    <name evidence="15" type="ORF">PQG89_10035</name>
</gene>
<evidence type="ECO:0000256" key="11">
    <source>
        <dbReference type="ARBA" id="ARBA00023237"/>
    </source>
</evidence>
<comment type="subcellular location">
    <subcellularLocation>
        <location evidence="1 12">Cell outer membrane</location>
        <topology evidence="1 12">Multi-pass membrane protein</topology>
    </subcellularLocation>
</comment>
<evidence type="ECO:0000256" key="2">
    <source>
        <dbReference type="ARBA" id="ARBA00022448"/>
    </source>
</evidence>
<dbReference type="InterPro" id="IPR039426">
    <property type="entry name" value="TonB-dep_rcpt-like"/>
</dbReference>
<reference evidence="15" key="1">
    <citation type="submission" date="2023-01" db="EMBL/GenBank/DDBJ databases">
        <title>Exploring GABA producing Bacteroides strains toward improving mental health.</title>
        <authorList>
            <person name="Yousuf B."/>
            <person name="Bouhlel N.E."/>
            <person name="Mottawea W."/>
            <person name="Hammami R."/>
        </authorList>
    </citation>
    <scope>NUCLEOTIDE SEQUENCE</scope>
    <source>
        <strain evidence="15">UO.H1047</strain>
    </source>
</reference>
<dbReference type="InterPro" id="IPR000531">
    <property type="entry name" value="Beta-barrel_TonB"/>
</dbReference>
<evidence type="ECO:0000256" key="10">
    <source>
        <dbReference type="ARBA" id="ARBA00023170"/>
    </source>
</evidence>
<protein>
    <submittedName>
        <fullName evidence="15">TonB-dependent receptor</fullName>
    </submittedName>
</protein>
<keyword evidence="4" id="KW-0410">Iron transport</keyword>
<evidence type="ECO:0000313" key="15">
    <source>
        <dbReference type="EMBL" id="MDC7149762.1"/>
    </source>
</evidence>
<dbReference type="SMART" id="SM00965">
    <property type="entry name" value="STN"/>
    <property type="match status" value="1"/>
</dbReference>
<dbReference type="AlphaFoldDB" id="A0AAW6I7Y0"/>
<evidence type="ECO:0000313" key="16">
    <source>
        <dbReference type="Proteomes" id="UP001213646"/>
    </source>
</evidence>